<keyword evidence="3" id="KW-1185">Reference proteome</keyword>
<comment type="caution">
    <text evidence="2">The sequence shown here is derived from an EMBL/GenBank/DDBJ whole genome shotgun (WGS) entry which is preliminary data.</text>
</comment>
<dbReference type="EMBL" id="RAPO01000001">
    <property type="protein sequence ID" value="RKD97535.1"/>
    <property type="molecule type" value="Genomic_DNA"/>
</dbReference>
<dbReference type="RefSeq" id="WP_120243062.1">
    <property type="nucleotide sequence ID" value="NZ_RAPO01000001.1"/>
</dbReference>
<evidence type="ECO:0000256" key="1">
    <source>
        <dbReference type="SAM" id="MobiDB-lite"/>
    </source>
</evidence>
<protein>
    <submittedName>
        <fullName evidence="2">Uncharacterized protein</fullName>
    </submittedName>
</protein>
<sequence>MSDAPSRSLDDDSPPGIEDPEQLCDAIVELVDALEAGDLLDEEQADELRSDVYSSVELVELPEEEE</sequence>
<reference evidence="2 3" key="1">
    <citation type="submission" date="2018-09" db="EMBL/GenBank/DDBJ databases">
        <title>Genomic Encyclopedia of Archaeal and Bacterial Type Strains, Phase II (KMG-II): from individual species to whole genera.</title>
        <authorList>
            <person name="Goeker M."/>
        </authorList>
    </citation>
    <scope>NUCLEOTIDE SEQUENCE [LARGE SCALE GENOMIC DNA]</scope>
    <source>
        <strain evidence="2 3">DSM 13151</strain>
    </source>
</reference>
<evidence type="ECO:0000313" key="2">
    <source>
        <dbReference type="EMBL" id="RKD97535.1"/>
    </source>
</evidence>
<dbReference type="AlphaFoldDB" id="A0A3R7HK68"/>
<feature type="region of interest" description="Disordered" evidence="1">
    <location>
        <begin position="1"/>
        <end position="20"/>
    </location>
</feature>
<accession>A0A3R7HK68</accession>
<evidence type="ECO:0000313" key="3">
    <source>
        <dbReference type="Proteomes" id="UP000283805"/>
    </source>
</evidence>
<gene>
    <name evidence="2" type="ORF">ATJ93_0523</name>
</gene>
<dbReference type="OrthoDB" id="205692at2157"/>
<name>A0A3R7HK68_9EURY</name>
<organism evidence="2 3">
    <name type="scientific">Halopiger aswanensis</name>
    <dbReference type="NCBI Taxonomy" id="148449"/>
    <lineage>
        <taxon>Archaea</taxon>
        <taxon>Methanobacteriati</taxon>
        <taxon>Methanobacteriota</taxon>
        <taxon>Stenosarchaea group</taxon>
        <taxon>Halobacteria</taxon>
        <taxon>Halobacteriales</taxon>
        <taxon>Natrialbaceae</taxon>
        <taxon>Halopiger</taxon>
    </lineage>
</organism>
<proteinExistence type="predicted"/>
<dbReference type="Proteomes" id="UP000283805">
    <property type="component" value="Unassembled WGS sequence"/>
</dbReference>